<dbReference type="OrthoDB" id="378280at2157"/>
<keyword evidence="1" id="KW-1133">Transmembrane helix</keyword>
<feature type="transmembrane region" description="Helical" evidence="1">
    <location>
        <begin position="175"/>
        <end position="198"/>
    </location>
</feature>
<keyword evidence="1" id="KW-0812">Transmembrane</keyword>
<dbReference type="Pfam" id="PF13197">
    <property type="entry name" value="DUF4013"/>
    <property type="match status" value="1"/>
</dbReference>
<dbReference type="EMBL" id="JXMW01000028">
    <property type="protein sequence ID" value="OQD58123.1"/>
    <property type="molecule type" value="Genomic_DNA"/>
</dbReference>
<proteinExistence type="predicted"/>
<feature type="transmembrane region" description="Helical" evidence="1">
    <location>
        <begin position="128"/>
        <end position="154"/>
    </location>
</feature>
<evidence type="ECO:0000313" key="2">
    <source>
        <dbReference type="EMBL" id="OQD58123.1"/>
    </source>
</evidence>
<evidence type="ECO:0008006" key="4">
    <source>
        <dbReference type="Google" id="ProtNLM"/>
    </source>
</evidence>
<dbReference type="Proteomes" id="UP000191661">
    <property type="component" value="Unassembled WGS sequence"/>
</dbReference>
<evidence type="ECO:0000256" key="1">
    <source>
        <dbReference type="SAM" id="Phobius"/>
    </source>
</evidence>
<gene>
    <name evidence="2" type="ORF">MBBAR_28c00090</name>
</gene>
<organism evidence="2 3">
    <name type="scientific">Methanobrevibacter arboriphilus JCM 13429 = DSM 1125</name>
    <dbReference type="NCBI Taxonomy" id="1300164"/>
    <lineage>
        <taxon>Archaea</taxon>
        <taxon>Methanobacteriati</taxon>
        <taxon>Methanobacteriota</taxon>
        <taxon>Methanomada group</taxon>
        <taxon>Methanobacteria</taxon>
        <taxon>Methanobacteriales</taxon>
        <taxon>Methanobacteriaceae</taxon>
        <taxon>Methanobrevibacter</taxon>
    </lineage>
</organism>
<feature type="transmembrane region" description="Helical" evidence="1">
    <location>
        <begin position="24"/>
        <end position="40"/>
    </location>
</feature>
<protein>
    <recommendedName>
        <fullName evidence="4">DUF4013 domain-containing protein</fullName>
    </recommendedName>
</protein>
<name>A0A1V6N0N2_METAZ</name>
<keyword evidence="3" id="KW-1185">Reference proteome</keyword>
<reference evidence="2 3" key="1">
    <citation type="submission" date="2014-12" db="EMBL/GenBank/DDBJ databases">
        <title>Genome sequence of Methanobrevibacter arboriphilicus DH1, DSM1125.</title>
        <authorList>
            <person name="Poehlein A."/>
            <person name="Thauer R.K."/>
            <person name="Seedorf H."/>
            <person name="Daniel R."/>
        </authorList>
    </citation>
    <scope>NUCLEOTIDE SEQUENCE [LARGE SCALE GENOMIC DNA]</scope>
    <source>
        <strain evidence="2 3">DH1</strain>
    </source>
</reference>
<dbReference type="InterPro" id="IPR025098">
    <property type="entry name" value="DUF4013"/>
</dbReference>
<comment type="caution">
    <text evidence="2">The sequence shown here is derived from an EMBL/GenBank/DDBJ whole genome shotgun (WGS) entry which is preliminary data.</text>
</comment>
<accession>A0A1V6N0N2</accession>
<feature type="transmembrane region" description="Helical" evidence="1">
    <location>
        <begin position="97"/>
        <end position="122"/>
    </location>
</feature>
<keyword evidence="1" id="KW-0472">Membrane</keyword>
<dbReference type="AlphaFoldDB" id="A0A1V6N0N2"/>
<evidence type="ECO:0000313" key="3">
    <source>
        <dbReference type="Proteomes" id="UP000191661"/>
    </source>
</evidence>
<feature type="transmembrane region" description="Helical" evidence="1">
    <location>
        <begin position="204"/>
        <end position="224"/>
    </location>
</feature>
<feature type="transmembrane region" description="Helical" evidence="1">
    <location>
        <begin position="46"/>
        <end position="76"/>
    </location>
</feature>
<sequence>MKKMNTKEMIIDSIKYSLKGKKDFIFFGFLLWSISFSIYITNEYSILGIILFIPISIFLFIEGGYIATIIENTLFGSDNHPKFKNIKNLIWRGIKELLILLVYSTIPIIILIIAIFEIIIFSDDISTLILLIIFIFSLFFSLVIMQSAIIHYEYKHSKLRTAFEIKTILKKLKNMGFSNLISSFSLLLLFTLIIQPILSDISENMHPLILIIMSFTILPFLTVFSARFTGLIGRYHFKED</sequence>
<dbReference type="RefSeq" id="WP_080460992.1">
    <property type="nucleotide sequence ID" value="NZ_JXMW01000028.1"/>
</dbReference>